<protein>
    <recommendedName>
        <fullName evidence="4">Inheritance of peroxisomes protein 1</fullName>
    </recommendedName>
</protein>
<dbReference type="GO" id="GO:0005780">
    <property type="term" value="C:extrinsic component of intraperoxisomal membrane"/>
    <property type="evidence" value="ECO:0007669"/>
    <property type="project" value="InterPro"/>
</dbReference>
<comment type="function">
    <text evidence="1">Required for peroxisome inheritance.</text>
</comment>
<evidence type="ECO:0000256" key="3">
    <source>
        <dbReference type="ARBA" id="ARBA00010707"/>
    </source>
</evidence>
<reference evidence="8" key="2">
    <citation type="submission" date="2013-04" db="EMBL/GenBank/DDBJ databases">
        <title>Genomic mechanisms accounting for the adaptation to parasitism in nematode-trapping fungi.</title>
        <authorList>
            <person name="Ahren D.G."/>
        </authorList>
    </citation>
    <scope>NUCLEOTIDE SEQUENCE [LARGE SCALE GENOMIC DNA]</scope>
    <source>
        <strain evidence="8">CBS 200.50</strain>
    </source>
</reference>
<keyword evidence="8" id="KW-1185">Reference proteome</keyword>
<reference evidence="7 8" key="1">
    <citation type="journal article" date="2013" name="PLoS Genet.">
        <title>Genomic mechanisms accounting for the adaptation to parasitism in nematode-trapping fungi.</title>
        <authorList>
            <person name="Meerupati T."/>
            <person name="Andersson K.M."/>
            <person name="Friman E."/>
            <person name="Kumar D."/>
            <person name="Tunlid A."/>
            <person name="Ahren D."/>
        </authorList>
    </citation>
    <scope>NUCLEOTIDE SEQUENCE [LARGE SCALE GENOMIC DNA]</scope>
    <source>
        <strain evidence="7 8">CBS 200.50</strain>
    </source>
</reference>
<comment type="caution">
    <text evidence="7">The sequence shown here is derived from an EMBL/GenBank/DDBJ whole genome shotgun (WGS) entry which is preliminary data.</text>
</comment>
<dbReference type="HOGENOM" id="CLU_397952_0_0_1"/>
<feature type="region of interest" description="Disordered" evidence="6">
    <location>
        <begin position="428"/>
        <end position="461"/>
    </location>
</feature>
<feature type="compositionally biased region" description="Polar residues" evidence="6">
    <location>
        <begin position="284"/>
        <end position="301"/>
    </location>
</feature>
<feature type="region of interest" description="Disordered" evidence="6">
    <location>
        <begin position="231"/>
        <end position="259"/>
    </location>
</feature>
<organism evidence="7 8">
    <name type="scientific">Dactylellina haptotyla (strain CBS 200.50)</name>
    <name type="common">Nematode-trapping fungus</name>
    <name type="synonym">Monacrosporium haptotylum</name>
    <dbReference type="NCBI Taxonomy" id="1284197"/>
    <lineage>
        <taxon>Eukaryota</taxon>
        <taxon>Fungi</taxon>
        <taxon>Dikarya</taxon>
        <taxon>Ascomycota</taxon>
        <taxon>Pezizomycotina</taxon>
        <taxon>Orbiliomycetes</taxon>
        <taxon>Orbiliales</taxon>
        <taxon>Orbiliaceae</taxon>
        <taxon>Dactylellina</taxon>
    </lineage>
</organism>
<evidence type="ECO:0000256" key="1">
    <source>
        <dbReference type="ARBA" id="ARBA00003594"/>
    </source>
</evidence>
<gene>
    <name evidence="7" type="ORF">H072_1409</name>
</gene>
<dbReference type="OMA" id="VHENTNE"/>
<comment type="subcellular location">
    <subcellularLocation>
        <location evidence="2">Peroxisome membrane</location>
        <topology evidence="2">Peripheral membrane protein</topology>
    </subcellularLocation>
</comment>
<sequence>MANPIHTSASLPRREPSPFALRRASTASVLSTTGSISAQPVRRFSTSSSIYSGGDLSPVEQTSKDDAEVLFQHPARILSFTIQERDLKGKDIASYVHESERTLSEGPMKIYKVKFSAAFLQSGPLLQPLLPRGAGWCMDEARGIFVLRIRKDTYYRLELQGIEENTSKVKALKGVLDSILVFEKSNCPFRSEKQNQVFEEPAPLPVFRRSSSVASRGKSRGPRRFLSVESFTPLVRDENDNGSSSQNTRTIPPPIQVPGAMPVLFKKGVFEEKSKPRVPRLQVPQYSPRSTSPNALRNRSVSPLAREVPQDTFTIPKTGVSKTQESNLAQKDDDGDSTFESPRFMPRTASESLASEASTAVEPISLDSIEFPTIRGRSPERKHLILSPPLTASINNPLCPPPVVVEDTTTSQLDLDIELVFDTAQHITPHQSRPCTPPTTPPLSHYGTDSESDDLTEAGTPEHSYLDIVHTNDTIIKTDPTMEELGVVIQDNDPDSLDMDICIIPRTSNMPIPKGPDQADGIQYSPSSRRFIRSTDHQAARGIFGKAVNVAVHEPSGFLLRFMLRVANKVIKSVKLYVHYWGAWRNNNVQYKGTVGRRGISDGAASDEDSGNISDEDDFGIKIIGRKKVLSRRD</sequence>
<dbReference type="STRING" id="1284197.S8AUI4"/>
<dbReference type="EMBL" id="AQGS01000041">
    <property type="protein sequence ID" value="EPS44626.1"/>
    <property type="molecule type" value="Genomic_DNA"/>
</dbReference>
<feature type="region of interest" description="Disordered" evidence="6">
    <location>
        <begin position="274"/>
        <end position="356"/>
    </location>
</feature>
<evidence type="ECO:0000256" key="5">
    <source>
        <dbReference type="ARBA" id="ARBA00023136"/>
    </source>
</evidence>
<evidence type="ECO:0000313" key="7">
    <source>
        <dbReference type="EMBL" id="EPS44626.1"/>
    </source>
</evidence>
<dbReference type="InterPro" id="IPR024758">
    <property type="entry name" value="Inp1"/>
</dbReference>
<dbReference type="GO" id="GO:0045033">
    <property type="term" value="P:peroxisome inheritance"/>
    <property type="evidence" value="ECO:0007669"/>
    <property type="project" value="InterPro"/>
</dbReference>
<evidence type="ECO:0000256" key="6">
    <source>
        <dbReference type="SAM" id="MobiDB-lite"/>
    </source>
</evidence>
<evidence type="ECO:0000313" key="8">
    <source>
        <dbReference type="Proteomes" id="UP000015100"/>
    </source>
</evidence>
<dbReference type="eggNOG" id="ENOG502S7ZC">
    <property type="taxonomic scope" value="Eukaryota"/>
</dbReference>
<comment type="similarity">
    <text evidence="3">Belongs to the INP1 family.</text>
</comment>
<proteinExistence type="inferred from homology"/>
<feature type="compositionally biased region" description="Polar residues" evidence="6">
    <location>
        <begin position="311"/>
        <end position="329"/>
    </location>
</feature>
<dbReference type="AlphaFoldDB" id="S8AUI4"/>
<keyword evidence="5" id="KW-0472">Membrane</keyword>
<evidence type="ECO:0000256" key="2">
    <source>
        <dbReference type="ARBA" id="ARBA00004421"/>
    </source>
</evidence>
<evidence type="ECO:0000256" key="4">
    <source>
        <dbReference type="ARBA" id="ARBA00021397"/>
    </source>
</evidence>
<feature type="compositionally biased region" description="Polar residues" evidence="6">
    <location>
        <begin position="241"/>
        <end position="250"/>
    </location>
</feature>
<name>S8AUI4_DACHA</name>
<dbReference type="Pfam" id="PF12634">
    <property type="entry name" value="Inp1"/>
    <property type="match status" value="1"/>
</dbReference>
<dbReference type="OrthoDB" id="4097008at2759"/>
<accession>S8AUI4</accession>
<dbReference type="Proteomes" id="UP000015100">
    <property type="component" value="Unassembled WGS sequence"/>
</dbReference>